<dbReference type="EMBL" id="LR746270">
    <property type="protein sequence ID" value="CAA7400179.1"/>
    <property type="molecule type" value="Genomic_DNA"/>
</dbReference>
<sequence length="123" mass="13798">MGFVFKTLFVIGLQGTVRGGTRCRYQRLRGGGEKAMKMRRKTDGRQPPFHRRLNRRGFSLILLLKRLSNLYSQMVAAITSLDGVHPTIVFSSQWGLPVLSHHPSSASCRRSAVSALHRSLSFS</sequence>
<evidence type="ECO:0000313" key="3">
    <source>
        <dbReference type="Proteomes" id="UP000663760"/>
    </source>
</evidence>
<evidence type="ECO:0000313" key="2">
    <source>
        <dbReference type="EMBL" id="CAA7400179.1"/>
    </source>
</evidence>
<protein>
    <submittedName>
        <fullName evidence="2">Uncharacterized protein</fullName>
    </submittedName>
</protein>
<accession>A0A7I8KQR6</accession>
<keyword evidence="3" id="KW-1185">Reference proteome</keyword>
<organism evidence="2 3">
    <name type="scientific">Spirodela intermedia</name>
    <name type="common">Intermediate duckweed</name>
    <dbReference type="NCBI Taxonomy" id="51605"/>
    <lineage>
        <taxon>Eukaryota</taxon>
        <taxon>Viridiplantae</taxon>
        <taxon>Streptophyta</taxon>
        <taxon>Embryophyta</taxon>
        <taxon>Tracheophyta</taxon>
        <taxon>Spermatophyta</taxon>
        <taxon>Magnoliopsida</taxon>
        <taxon>Liliopsida</taxon>
        <taxon>Araceae</taxon>
        <taxon>Lemnoideae</taxon>
        <taxon>Spirodela</taxon>
    </lineage>
</organism>
<name>A0A7I8KQR6_SPIIN</name>
<feature type="chain" id="PRO_5029747894" evidence="1">
    <location>
        <begin position="20"/>
        <end position="123"/>
    </location>
</feature>
<dbReference type="OrthoDB" id="696478at2759"/>
<proteinExistence type="predicted"/>
<gene>
    <name evidence="2" type="ORF">SI8410_07010849</name>
</gene>
<dbReference type="AlphaFoldDB" id="A0A7I8KQR6"/>
<feature type="signal peptide" evidence="1">
    <location>
        <begin position="1"/>
        <end position="19"/>
    </location>
</feature>
<dbReference type="Proteomes" id="UP000663760">
    <property type="component" value="Chromosome 7"/>
</dbReference>
<reference evidence="2" key="1">
    <citation type="submission" date="2020-02" db="EMBL/GenBank/DDBJ databases">
        <authorList>
            <person name="Scholz U."/>
            <person name="Mascher M."/>
            <person name="Fiebig A."/>
        </authorList>
    </citation>
    <scope>NUCLEOTIDE SEQUENCE</scope>
</reference>
<keyword evidence="1" id="KW-0732">Signal</keyword>
<evidence type="ECO:0000256" key="1">
    <source>
        <dbReference type="SAM" id="SignalP"/>
    </source>
</evidence>